<evidence type="ECO:0000313" key="2">
    <source>
        <dbReference type="EMBL" id="CAK0879069.1"/>
    </source>
</evidence>
<accession>A0ABN9VZF3</accession>
<keyword evidence="3" id="KW-1185">Reference proteome</keyword>
<feature type="compositionally biased region" description="Gly residues" evidence="1">
    <location>
        <begin position="311"/>
        <end position="322"/>
    </location>
</feature>
<name>A0ABN9VZF3_9DINO</name>
<protein>
    <submittedName>
        <fullName evidence="2">Uncharacterized protein</fullName>
    </submittedName>
</protein>
<evidence type="ECO:0000313" key="3">
    <source>
        <dbReference type="Proteomes" id="UP001189429"/>
    </source>
</evidence>
<gene>
    <name evidence="2" type="ORF">PCOR1329_LOCUS62603</name>
</gene>
<organism evidence="2 3">
    <name type="scientific">Prorocentrum cordatum</name>
    <dbReference type="NCBI Taxonomy" id="2364126"/>
    <lineage>
        <taxon>Eukaryota</taxon>
        <taxon>Sar</taxon>
        <taxon>Alveolata</taxon>
        <taxon>Dinophyceae</taxon>
        <taxon>Prorocentrales</taxon>
        <taxon>Prorocentraceae</taxon>
        <taxon>Prorocentrum</taxon>
    </lineage>
</organism>
<feature type="region of interest" description="Disordered" evidence="1">
    <location>
        <begin position="183"/>
        <end position="207"/>
    </location>
</feature>
<feature type="compositionally biased region" description="Basic and acidic residues" evidence="1">
    <location>
        <begin position="19"/>
        <end position="31"/>
    </location>
</feature>
<proteinExistence type="predicted"/>
<dbReference type="EMBL" id="CAUYUJ010017915">
    <property type="protein sequence ID" value="CAK0879069.1"/>
    <property type="molecule type" value="Genomic_DNA"/>
</dbReference>
<reference evidence="2" key="1">
    <citation type="submission" date="2023-10" db="EMBL/GenBank/DDBJ databases">
        <authorList>
            <person name="Chen Y."/>
            <person name="Shah S."/>
            <person name="Dougan E. K."/>
            <person name="Thang M."/>
            <person name="Chan C."/>
        </authorList>
    </citation>
    <scope>NUCLEOTIDE SEQUENCE [LARGE SCALE GENOMIC DNA]</scope>
</reference>
<feature type="region of interest" description="Disordered" evidence="1">
    <location>
        <begin position="1"/>
        <end position="33"/>
    </location>
</feature>
<sequence length="397" mass="40131">MAATPAVSGTASNSGPLLERTEAPAARDRRCSPSGLHAALDSYGWVVHLGPLSVGRDGVDVRPQLKFGGQVGNFAAEVGVGDVRDGLRFESGVRAFAEAEGSGHSLEELHADVRRRLSENAAATGSSIRAVMNSSRVEEALEAASRILSSSARGLGSRTDEIARTLGVDVADLDRALQGDTAGVAPPAGYREAASGSEAVQGTERPPMTLKLRASTGLGVSCQVSLGWCDTSGYHMVGLGMKAVALIATGGNLFVGRHRAGVGLKIVLGISNFTLEYTFPRARVPERASRGDPAAERRSPLPAGAVAAGAVGNGAEEGGLGPRPGQASKGDASAEPQRPQPGGEGAASAGAGAEEGEGPRSGQAPKCDPAAEPQGLQPGGADDVAGTEEGDGPWVPI</sequence>
<evidence type="ECO:0000256" key="1">
    <source>
        <dbReference type="SAM" id="MobiDB-lite"/>
    </source>
</evidence>
<feature type="region of interest" description="Disordered" evidence="1">
    <location>
        <begin position="311"/>
        <end position="397"/>
    </location>
</feature>
<comment type="caution">
    <text evidence="2">The sequence shown here is derived from an EMBL/GenBank/DDBJ whole genome shotgun (WGS) entry which is preliminary data.</text>
</comment>
<dbReference type="Proteomes" id="UP001189429">
    <property type="component" value="Unassembled WGS sequence"/>
</dbReference>